<dbReference type="AlphaFoldDB" id="A0A835LDK2"/>
<dbReference type="Pfam" id="PF00397">
    <property type="entry name" value="WW"/>
    <property type="match status" value="1"/>
</dbReference>
<dbReference type="InterPro" id="IPR036322">
    <property type="entry name" value="WD40_repeat_dom_sf"/>
</dbReference>
<feature type="domain" description="WW" evidence="2">
    <location>
        <begin position="122"/>
        <end position="155"/>
    </location>
</feature>
<accession>A0A835LDK2</accession>
<dbReference type="InterPro" id="IPR039726">
    <property type="entry name" value="Prp40-like"/>
</dbReference>
<dbReference type="Proteomes" id="UP000631114">
    <property type="component" value="Unassembled WGS sequence"/>
</dbReference>
<dbReference type="EMBL" id="JADFTS010000009">
    <property type="protein sequence ID" value="KAF9588532.1"/>
    <property type="molecule type" value="Genomic_DNA"/>
</dbReference>
<gene>
    <name evidence="3" type="ORF">IFM89_013026</name>
</gene>
<dbReference type="PROSITE" id="PS50020">
    <property type="entry name" value="WW_DOMAIN_2"/>
    <property type="match status" value="1"/>
</dbReference>
<dbReference type="GO" id="GO:0045292">
    <property type="term" value="P:mRNA cis splicing, via spliceosome"/>
    <property type="evidence" value="ECO:0007669"/>
    <property type="project" value="InterPro"/>
</dbReference>
<evidence type="ECO:0000313" key="4">
    <source>
        <dbReference type="Proteomes" id="UP000631114"/>
    </source>
</evidence>
<proteinExistence type="predicted"/>
<dbReference type="SMART" id="SM00456">
    <property type="entry name" value="WW"/>
    <property type="match status" value="1"/>
</dbReference>
<name>A0A835LDK2_9MAGN</name>
<dbReference type="CDD" id="cd00201">
    <property type="entry name" value="WW"/>
    <property type="match status" value="1"/>
</dbReference>
<sequence length="382" mass="41567">MQDLRGFNQASSHRTSFSSSLSDSDHLFRKVEPAYSFVGMHCIFDTCKSSVMVLKFGRMSSDLLAYGASDGTLIVCSISQPPSIIKELRGHSKDVTVVDFCLVTFFLLQFIYILLQDDTKRADASTDWKEVTSPDGRRYYYNKVARQSKWSLPDEMKRGYSALATREILVFLKPVFVTVSPEETSPILSSAISAVSSPVPVVHVAAVVDPLQVVTSGEPSIPIVPSSASGNDTGAKSPVVTVCPSPAAENAGVTAALVYTTATSSFDATQGLKDPGSFQHPRFQKKLYDGGFGPASLVWRSLYHGKPSGDEFSGYVLLPYKSWVSERGNTPKISSNDSDGMPAYVSSAYRKAMELYKACAQHEEQISSANHYSICCGLPKKL</sequence>
<dbReference type="OrthoDB" id="1932312at2759"/>
<dbReference type="Gene3D" id="2.130.10.10">
    <property type="entry name" value="YVTN repeat-like/Quinoprotein amine dehydrogenase"/>
    <property type="match status" value="1"/>
</dbReference>
<dbReference type="Gene3D" id="2.20.70.10">
    <property type="match status" value="1"/>
</dbReference>
<dbReference type="PANTHER" id="PTHR11864">
    <property type="entry name" value="PRE-MRNA-PROCESSING PROTEIN PRP40"/>
    <property type="match status" value="1"/>
</dbReference>
<feature type="region of interest" description="Disordered" evidence="1">
    <location>
        <begin position="1"/>
        <end position="21"/>
    </location>
</feature>
<dbReference type="SUPFAM" id="SSF50978">
    <property type="entry name" value="WD40 repeat-like"/>
    <property type="match status" value="1"/>
</dbReference>
<evidence type="ECO:0000259" key="2">
    <source>
        <dbReference type="PROSITE" id="PS50020"/>
    </source>
</evidence>
<dbReference type="InterPro" id="IPR015943">
    <property type="entry name" value="WD40/YVTN_repeat-like_dom_sf"/>
</dbReference>
<organism evidence="3 4">
    <name type="scientific">Coptis chinensis</name>
    <dbReference type="NCBI Taxonomy" id="261450"/>
    <lineage>
        <taxon>Eukaryota</taxon>
        <taxon>Viridiplantae</taxon>
        <taxon>Streptophyta</taxon>
        <taxon>Embryophyta</taxon>
        <taxon>Tracheophyta</taxon>
        <taxon>Spermatophyta</taxon>
        <taxon>Magnoliopsida</taxon>
        <taxon>Ranunculales</taxon>
        <taxon>Ranunculaceae</taxon>
        <taxon>Coptidoideae</taxon>
        <taxon>Coptis</taxon>
    </lineage>
</organism>
<reference evidence="3 4" key="1">
    <citation type="submission" date="2020-10" db="EMBL/GenBank/DDBJ databases">
        <title>The Coptis chinensis genome and diversification of protoberbering-type alkaloids.</title>
        <authorList>
            <person name="Wang B."/>
            <person name="Shu S."/>
            <person name="Song C."/>
            <person name="Liu Y."/>
        </authorList>
    </citation>
    <scope>NUCLEOTIDE SEQUENCE [LARGE SCALE GENOMIC DNA]</scope>
    <source>
        <strain evidence="3">HL-2020</strain>
        <tissue evidence="3">Leaf</tissue>
    </source>
</reference>
<comment type="caution">
    <text evidence="3">The sequence shown here is derived from an EMBL/GenBank/DDBJ whole genome shotgun (WGS) entry which is preliminary data.</text>
</comment>
<dbReference type="GO" id="GO:0071004">
    <property type="term" value="C:U2-type prespliceosome"/>
    <property type="evidence" value="ECO:0007669"/>
    <property type="project" value="TreeGrafter"/>
</dbReference>
<dbReference type="InterPro" id="IPR036020">
    <property type="entry name" value="WW_dom_sf"/>
</dbReference>
<dbReference type="GO" id="GO:0005685">
    <property type="term" value="C:U1 snRNP"/>
    <property type="evidence" value="ECO:0007669"/>
    <property type="project" value="TreeGrafter"/>
</dbReference>
<dbReference type="InterPro" id="IPR001202">
    <property type="entry name" value="WW_dom"/>
</dbReference>
<keyword evidence="4" id="KW-1185">Reference proteome</keyword>
<dbReference type="GO" id="GO:0003723">
    <property type="term" value="F:RNA binding"/>
    <property type="evidence" value="ECO:0007669"/>
    <property type="project" value="TreeGrafter"/>
</dbReference>
<evidence type="ECO:0000256" key="1">
    <source>
        <dbReference type="SAM" id="MobiDB-lite"/>
    </source>
</evidence>
<dbReference type="PANTHER" id="PTHR11864:SF33">
    <property type="entry name" value="PRE-MRNA-PROCESSING PROTEIN 40B"/>
    <property type="match status" value="1"/>
</dbReference>
<dbReference type="SUPFAM" id="SSF51045">
    <property type="entry name" value="WW domain"/>
    <property type="match status" value="1"/>
</dbReference>
<feature type="compositionally biased region" description="Low complexity" evidence="1">
    <location>
        <begin position="11"/>
        <end position="21"/>
    </location>
</feature>
<evidence type="ECO:0000313" key="3">
    <source>
        <dbReference type="EMBL" id="KAF9588532.1"/>
    </source>
</evidence>
<protein>
    <recommendedName>
        <fullName evidence="2">WW domain-containing protein</fullName>
    </recommendedName>
</protein>